<evidence type="ECO:0000313" key="4">
    <source>
        <dbReference type="Proteomes" id="UP000318405"/>
    </source>
</evidence>
<dbReference type="RefSeq" id="WP_143949314.1">
    <property type="nucleotide sequence ID" value="NZ_BAABMB010000001.1"/>
</dbReference>
<evidence type="ECO:0000256" key="2">
    <source>
        <dbReference type="SAM" id="SignalP"/>
    </source>
</evidence>
<comment type="similarity">
    <text evidence="1">Belongs to the UPF0065 (bug) family.</text>
</comment>
<dbReference type="PIRSF" id="PIRSF017082">
    <property type="entry name" value="YflP"/>
    <property type="match status" value="1"/>
</dbReference>
<dbReference type="InterPro" id="IPR042100">
    <property type="entry name" value="Bug_dom1"/>
</dbReference>
<dbReference type="OrthoDB" id="8897249at2"/>
<feature type="signal peptide" evidence="2">
    <location>
        <begin position="1"/>
        <end position="25"/>
    </location>
</feature>
<gene>
    <name evidence="3" type="ORF">FOZ76_16305</name>
</gene>
<evidence type="ECO:0000313" key="3">
    <source>
        <dbReference type="EMBL" id="TSH92948.1"/>
    </source>
</evidence>
<organism evidence="3 4">
    <name type="scientific">Verticiella sediminum</name>
    <dbReference type="NCBI Taxonomy" id="1247510"/>
    <lineage>
        <taxon>Bacteria</taxon>
        <taxon>Pseudomonadati</taxon>
        <taxon>Pseudomonadota</taxon>
        <taxon>Betaproteobacteria</taxon>
        <taxon>Burkholderiales</taxon>
        <taxon>Alcaligenaceae</taxon>
        <taxon>Verticiella</taxon>
    </lineage>
</organism>
<dbReference type="InterPro" id="IPR005064">
    <property type="entry name" value="BUG"/>
</dbReference>
<protein>
    <submittedName>
        <fullName evidence="3">Tripartite tricarboxylate transporter substrate binding protein</fullName>
    </submittedName>
</protein>
<sequence length="327" mass="34072">MLARKHLGALGLVLAAFCATGPAAADPAYPSKPLKLVVGIGVGSTTDALARIAGRRLSDAVGQPVVVENRPGAGGTIGAGAVAAAAPDGYTILFASSSLPTFPHFYPDMNFDPQAALAGAGALAQGGMVLLTRNNAPWNSVQDLVAYAKSKPADSVTYASAGIGSIAYLYSELFAQTTGMQLLHIPYKSSAAALTDLMAGQVDFVFDGPTTAITQVKSGNTKALAYSAQVRSPFMPEVPSMKEAGVAGFAERTWFGLMVPRNTPSEVVERLSQAILSFVDDPGYEAELASAMHEPLRQDAAAFQHMVDGEYAQWGDTIRAMRASASR</sequence>
<evidence type="ECO:0000256" key="1">
    <source>
        <dbReference type="ARBA" id="ARBA00006987"/>
    </source>
</evidence>
<proteinExistence type="inferred from homology"/>
<dbReference type="CDD" id="cd07012">
    <property type="entry name" value="PBP2_Bug_TTT"/>
    <property type="match status" value="1"/>
</dbReference>
<feature type="chain" id="PRO_5022234698" evidence="2">
    <location>
        <begin position="26"/>
        <end position="327"/>
    </location>
</feature>
<dbReference type="Pfam" id="PF03401">
    <property type="entry name" value="TctC"/>
    <property type="match status" value="1"/>
</dbReference>
<dbReference type="Gene3D" id="3.40.190.10">
    <property type="entry name" value="Periplasmic binding protein-like II"/>
    <property type="match status" value="1"/>
</dbReference>
<dbReference type="PANTHER" id="PTHR42928">
    <property type="entry name" value="TRICARBOXYLATE-BINDING PROTEIN"/>
    <property type="match status" value="1"/>
</dbReference>
<dbReference type="Gene3D" id="3.40.190.150">
    <property type="entry name" value="Bordetella uptake gene, domain 1"/>
    <property type="match status" value="1"/>
</dbReference>
<reference evidence="3 4" key="1">
    <citation type="submission" date="2019-07" db="EMBL/GenBank/DDBJ databases">
        <title>Qingshengfaniella alkalisoli gen. nov., sp. nov., isolated from saline soil.</title>
        <authorList>
            <person name="Xu L."/>
            <person name="Huang X.-X."/>
            <person name="Sun J.-Q."/>
        </authorList>
    </citation>
    <scope>NUCLEOTIDE SEQUENCE [LARGE SCALE GENOMIC DNA]</scope>
    <source>
        <strain evidence="3 4">DSM 27279</strain>
    </source>
</reference>
<accession>A0A556AJ63</accession>
<dbReference type="EMBL" id="VLTJ01000029">
    <property type="protein sequence ID" value="TSH92948.1"/>
    <property type="molecule type" value="Genomic_DNA"/>
</dbReference>
<keyword evidence="2" id="KW-0732">Signal</keyword>
<dbReference type="AlphaFoldDB" id="A0A556AJ63"/>
<dbReference type="Proteomes" id="UP000318405">
    <property type="component" value="Unassembled WGS sequence"/>
</dbReference>
<comment type="caution">
    <text evidence="3">The sequence shown here is derived from an EMBL/GenBank/DDBJ whole genome shotgun (WGS) entry which is preliminary data.</text>
</comment>
<keyword evidence="4" id="KW-1185">Reference proteome</keyword>
<dbReference type="SUPFAM" id="SSF53850">
    <property type="entry name" value="Periplasmic binding protein-like II"/>
    <property type="match status" value="1"/>
</dbReference>
<dbReference type="PANTHER" id="PTHR42928:SF5">
    <property type="entry name" value="BLR1237 PROTEIN"/>
    <property type="match status" value="1"/>
</dbReference>
<name>A0A556AJ63_9BURK</name>